<feature type="chain" id="PRO_5019848934" evidence="2">
    <location>
        <begin position="20"/>
        <end position="530"/>
    </location>
</feature>
<evidence type="ECO:0000256" key="1">
    <source>
        <dbReference type="SAM" id="Phobius"/>
    </source>
</evidence>
<protein>
    <submittedName>
        <fullName evidence="4">Glucose/arabinose dehydrogenase</fullName>
    </submittedName>
</protein>
<gene>
    <name evidence="4" type="ORF">BCL79_0295</name>
</gene>
<sequence length="530" mass="57341">MRSWLRTVSITLTASLATAAVASLMQTQINLHALTQLGLEVSWQARAAVTVEDLARFGPVMVGFSLAGCVLALGLQAGLRRLGLSALPCALLASLVGLAIVLALLRSVIPMPAIAAIREMPGLAVLSVCGLVGGYVSHTLKVRVVHGARRHGRAAYLLPACLVLLPLASFLLMRPMPERSQPPAAAGYHATIVADGLQWPWSLAELPDGRLLVTEMAGRLKVIDHAGERVDVDLSRLPEGYQRERVIGLMDIALSPDYENDRRIYLTQGYRDPRGVGVRLMRSALNFAGDEWSIDQVEVLFESTPKPSDGNNGGRLAFLDTHTLLMTVGDGSARREEAQNQSNSLGKVMRISLAPSANGAAIYTSGHRNPQGIVRDPFTGAVYVSEHGPRGGDELNRLRPGGNYGWPLVSHGIDYPFARVSPFTHHQGFEDPEVIWSPSIAPSGLAVYQGALFQGWQGDFLVPALRERSVRRLVRDGDRVVRQELLLGELGERIRDVKVAGDGSIYALTDGVDGKLLRMVPRDPLSTPLK</sequence>
<feature type="transmembrane region" description="Helical" evidence="1">
    <location>
        <begin position="87"/>
        <end position="109"/>
    </location>
</feature>
<accession>A0A498CG11</accession>
<dbReference type="Gene3D" id="2.120.10.30">
    <property type="entry name" value="TolB, C-terminal domain"/>
    <property type="match status" value="1"/>
</dbReference>
<dbReference type="PANTHER" id="PTHR19328">
    <property type="entry name" value="HEDGEHOG-INTERACTING PROTEIN"/>
    <property type="match status" value="1"/>
</dbReference>
<dbReference type="InterPro" id="IPR011042">
    <property type="entry name" value="6-blade_b-propeller_TolB-like"/>
</dbReference>
<reference evidence="4 5" key="1">
    <citation type="submission" date="2018-10" db="EMBL/GenBank/DDBJ databases">
        <title>Comparative analysis of microorganisms from saline springs in Andes Mountain Range, Colombia.</title>
        <authorList>
            <person name="Rubin E."/>
        </authorList>
    </citation>
    <scope>NUCLEOTIDE SEQUENCE [LARGE SCALE GENOMIC DNA]</scope>
    <source>
        <strain evidence="4 5">USBA GBX 843</strain>
    </source>
</reference>
<dbReference type="Pfam" id="PF07995">
    <property type="entry name" value="GSDH"/>
    <property type="match status" value="1"/>
</dbReference>
<feature type="signal peptide" evidence="2">
    <location>
        <begin position="1"/>
        <end position="19"/>
    </location>
</feature>
<feature type="transmembrane region" description="Helical" evidence="1">
    <location>
        <begin position="57"/>
        <end position="75"/>
    </location>
</feature>
<evidence type="ECO:0000259" key="3">
    <source>
        <dbReference type="Pfam" id="PF07995"/>
    </source>
</evidence>
<keyword evidence="2" id="KW-0732">Signal</keyword>
<keyword evidence="1" id="KW-0812">Transmembrane</keyword>
<keyword evidence="1" id="KW-0472">Membrane</keyword>
<keyword evidence="1" id="KW-1133">Transmembrane helix</keyword>
<name>A0A498CG11_9GAMM</name>
<feature type="domain" description="Glucose/Sorbosone dehydrogenase" evidence="3">
    <location>
        <begin position="197"/>
        <end position="518"/>
    </location>
</feature>
<dbReference type="InterPro" id="IPR011041">
    <property type="entry name" value="Quinoprot_gluc/sorb_DH_b-prop"/>
</dbReference>
<dbReference type="InterPro" id="IPR012938">
    <property type="entry name" value="Glc/Sorbosone_DH"/>
</dbReference>
<evidence type="ECO:0000256" key="2">
    <source>
        <dbReference type="SAM" id="SignalP"/>
    </source>
</evidence>
<evidence type="ECO:0000313" key="5">
    <source>
        <dbReference type="Proteomes" id="UP000274786"/>
    </source>
</evidence>
<feature type="transmembrane region" description="Helical" evidence="1">
    <location>
        <begin position="154"/>
        <end position="173"/>
    </location>
</feature>
<proteinExistence type="predicted"/>
<dbReference type="SUPFAM" id="SSF50952">
    <property type="entry name" value="Soluble quinoprotein glucose dehydrogenase"/>
    <property type="match status" value="1"/>
</dbReference>
<dbReference type="RefSeq" id="WP_121036831.1">
    <property type="nucleotide sequence ID" value="NZ_RCDC01000004.1"/>
</dbReference>
<comment type="caution">
    <text evidence="4">The sequence shown here is derived from an EMBL/GenBank/DDBJ whole genome shotgun (WGS) entry which is preliminary data.</text>
</comment>
<organism evidence="4 5">
    <name type="scientific">Stenotrophomonas rhizophila</name>
    <dbReference type="NCBI Taxonomy" id="216778"/>
    <lineage>
        <taxon>Bacteria</taxon>
        <taxon>Pseudomonadati</taxon>
        <taxon>Pseudomonadota</taxon>
        <taxon>Gammaproteobacteria</taxon>
        <taxon>Lysobacterales</taxon>
        <taxon>Lysobacteraceae</taxon>
        <taxon>Stenotrophomonas</taxon>
    </lineage>
</organism>
<dbReference type="EMBL" id="RCDC01000004">
    <property type="protein sequence ID" value="RLK55923.1"/>
    <property type="molecule type" value="Genomic_DNA"/>
</dbReference>
<dbReference type="PANTHER" id="PTHR19328:SF75">
    <property type="entry name" value="ALDOSE SUGAR DEHYDROGENASE YLII"/>
    <property type="match status" value="1"/>
</dbReference>
<dbReference type="AlphaFoldDB" id="A0A498CG11"/>
<dbReference type="Proteomes" id="UP000274786">
    <property type="component" value="Unassembled WGS sequence"/>
</dbReference>
<dbReference type="OrthoDB" id="9770043at2"/>
<feature type="transmembrane region" description="Helical" evidence="1">
    <location>
        <begin position="121"/>
        <end position="142"/>
    </location>
</feature>
<evidence type="ECO:0000313" key="4">
    <source>
        <dbReference type="EMBL" id="RLK55923.1"/>
    </source>
</evidence>